<evidence type="ECO:0000313" key="2">
    <source>
        <dbReference type="Proteomes" id="UP000820818"/>
    </source>
</evidence>
<gene>
    <name evidence="1" type="ORF">GHT06_017331</name>
</gene>
<keyword evidence="2" id="KW-1185">Reference proteome</keyword>
<name>A0AAD5PTR3_9CRUS</name>
<dbReference type="EMBL" id="WJBH02000006">
    <property type="protein sequence ID" value="KAI9557503.1"/>
    <property type="molecule type" value="Genomic_DNA"/>
</dbReference>
<organism evidence="1 2">
    <name type="scientific">Daphnia sinensis</name>
    <dbReference type="NCBI Taxonomy" id="1820382"/>
    <lineage>
        <taxon>Eukaryota</taxon>
        <taxon>Metazoa</taxon>
        <taxon>Ecdysozoa</taxon>
        <taxon>Arthropoda</taxon>
        <taxon>Crustacea</taxon>
        <taxon>Branchiopoda</taxon>
        <taxon>Diplostraca</taxon>
        <taxon>Cladocera</taxon>
        <taxon>Anomopoda</taxon>
        <taxon>Daphniidae</taxon>
        <taxon>Daphnia</taxon>
        <taxon>Daphnia similis group</taxon>
    </lineage>
</organism>
<dbReference type="Proteomes" id="UP000820818">
    <property type="component" value="Linkage Group LG6"/>
</dbReference>
<sequence length="69" mass="7853">MLGGVPIGLKLAVRHHVSTSTPSNDCQCMTSSLRVSVDDMQFTKNRSKDLLFNWQRRTTFASAKRFECF</sequence>
<evidence type="ECO:0000313" key="1">
    <source>
        <dbReference type="EMBL" id="KAI9557503.1"/>
    </source>
</evidence>
<reference evidence="1 2" key="1">
    <citation type="submission" date="2022-05" db="EMBL/GenBank/DDBJ databases">
        <title>A multi-omics perspective on studying reproductive biology in Daphnia sinensis.</title>
        <authorList>
            <person name="Jia J."/>
        </authorList>
    </citation>
    <scope>NUCLEOTIDE SEQUENCE [LARGE SCALE GENOMIC DNA]</scope>
    <source>
        <strain evidence="1 2">WSL</strain>
    </source>
</reference>
<comment type="caution">
    <text evidence="1">The sequence shown here is derived from an EMBL/GenBank/DDBJ whole genome shotgun (WGS) entry which is preliminary data.</text>
</comment>
<accession>A0AAD5PTR3</accession>
<proteinExistence type="predicted"/>
<dbReference type="AlphaFoldDB" id="A0AAD5PTR3"/>
<protein>
    <submittedName>
        <fullName evidence="1">Uncharacterized protein</fullName>
    </submittedName>
</protein>